<evidence type="ECO:0000256" key="2">
    <source>
        <dbReference type="ARBA" id="ARBA00022679"/>
    </source>
</evidence>
<dbReference type="GO" id="GO:0006487">
    <property type="term" value="P:protein N-linked glycosylation"/>
    <property type="evidence" value="ECO:0007669"/>
    <property type="project" value="TreeGrafter"/>
</dbReference>
<gene>
    <name evidence="3" type="ORF">F5890DRAFT_1482758</name>
</gene>
<proteinExistence type="inferred from homology"/>
<evidence type="ECO:0000313" key="4">
    <source>
        <dbReference type="Proteomes" id="UP001163850"/>
    </source>
</evidence>
<dbReference type="GO" id="GO:0000026">
    <property type="term" value="F:alpha-1,2-mannosyltransferase activity"/>
    <property type="evidence" value="ECO:0007669"/>
    <property type="project" value="TreeGrafter"/>
</dbReference>
<dbReference type="InterPro" id="IPR002685">
    <property type="entry name" value="Glyco_trans_15"/>
</dbReference>
<dbReference type="Proteomes" id="UP001163850">
    <property type="component" value="Unassembled WGS sequence"/>
</dbReference>
<dbReference type="PANTHER" id="PTHR31121:SF6">
    <property type="entry name" value="ALPHA-1,2 MANNOSYLTRANSFERASE KTR1"/>
    <property type="match status" value="1"/>
</dbReference>
<dbReference type="Pfam" id="PF01793">
    <property type="entry name" value="Glyco_transf_15"/>
    <property type="match status" value="1"/>
</dbReference>
<accession>A0AA38QA26</accession>
<reference evidence="3" key="1">
    <citation type="submission" date="2022-08" db="EMBL/GenBank/DDBJ databases">
        <authorList>
            <consortium name="DOE Joint Genome Institute"/>
            <person name="Min B."/>
            <person name="Riley R."/>
            <person name="Sierra-Patev S."/>
            <person name="Naranjo-Ortiz M."/>
            <person name="Looney B."/>
            <person name="Konkel Z."/>
            <person name="Slot J.C."/>
            <person name="Sakamoto Y."/>
            <person name="Steenwyk J.L."/>
            <person name="Rokas A."/>
            <person name="Carro J."/>
            <person name="Camarero S."/>
            <person name="Ferreira P."/>
            <person name="Molpeceres G."/>
            <person name="Ruiz-Duenas F.J."/>
            <person name="Serrano A."/>
            <person name="Henrissat B."/>
            <person name="Drula E."/>
            <person name="Hughes K.W."/>
            <person name="Mata J.L."/>
            <person name="Ishikawa N.K."/>
            <person name="Vargas-Isla R."/>
            <person name="Ushijima S."/>
            <person name="Smith C.A."/>
            <person name="Ahrendt S."/>
            <person name="Andreopoulos W."/>
            <person name="He G."/>
            <person name="Labutti K."/>
            <person name="Lipzen A."/>
            <person name="Ng V."/>
            <person name="Sandor L."/>
            <person name="Barry K."/>
            <person name="Martinez A.T."/>
            <person name="Xiao Y."/>
            <person name="Gibbons J.G."/>
            <person name="Terashima K."/>
            <person name="Hibbett D.S."/>
            <person name="Grigoriev I.V."/>
        </authorList>
    </citation>
    <scope>NUCLEOTIDE SEQUENCE</scope>
    <source>
        <strain evidence="3">TFB7829</strain>
    </source>
</reference>
<sequence length="395" mass="45334">MLLYSSRARIFIFLAVLAVVIATFVLKEILTQRYPSRSYYDSPPPELDVDQAKSRTNGVIFMLIAPSRIHQATLALLNVENRFNRRLQYPYVLFTASEEESALISEEEKQKIDWITQGRAKLAVLTKESWDIPDFYDKSRVDNSIHTIGFSFGYRSMCRFYSGFFWKHPALAQYDWLWRLDSDIEFHCDIPYDPIERMVDAGALYGFVQINADAVWVQPSLARNVSEFLFDFYSSPNSAISGSNGLPAAATDVNHGFVWQGKEGIEKALKGEADSTEWTKMCMYNNFEISHRSIWESEIYTAFFKHLDRAGGLFYERWGDSPIHSFGIAMTLRKDQVMQFHDLGYQHQGWAYECPQLDRCTCLKDGAAAGVSSQSISLNFTYSCPAIEFDDQGYR</sequence>
<dbReference type="Gene3D" id="3.90.550.10">
    <property type="entry name" value="Spore Coat Polysaccharide Biosynthesis Protein SpsA, Chain A"/>
    <property type="match status" value="1"/>
</dbReference>
<name>A0AA38QA26_9AGAR</name>
<comment type="caution">
    <text evidence="3">The sequence shown here is derived from an EMBL/GenBank/DDBJ whole genome shotgun (WGS) entry which is preliminary data.</text>
</comment>
<dbReference type="GO" id="GO:0000032">
    <property type="term" value="P:cell wall mannoprotein biosynthetic process"/>
    <property type="evidence" value="ECO:0007669"/>
    <property type="project" value="TreeGrafter"/>
</dbReference>
<dbReference type="GO" id="GO:0005794">
    <property type="term" value="C:Golgi apparatus"/>
    <property type="evidence" value="ECO:0007669"/>
    <property type="project" value="TreeGrafter"/>
</dbReference>
<organism evidence="3 4">
    <name type="scientific">Lentinula detonsa</name>
    <dbReference type="NCBI Taxonomy" id="2804962"/>
    <lineage>
        <taxon>Eukaryota</taxon>
        <taxon>Fungi</taxon>
        <taxon>Dikarya</taxon>
        <taxon>Basidiomycota</taxon>
        <taxon>Agaricomycotina</taxon>
        <taxon>Agaricomycetes</taxon>
        <taxon>Agaricomycetidae</taxon>
        <taxon>Agaricales</taxon>
        <taxon>Marasmiineae</taxon>
        <taxon>Omphalotaceae</taxon>
        <taxon>Lentinula</taxon>
    </lineage>
</organism>
<dbReference type="PANTHER" id="PTHR31121">
    <property type="entry name" value="ALPHA-1,2 MANNOSYLTRANSFERASE KTR1"/>
    <property type="match status" value="1"/>
</dbReference>
<dbReference type="EMBL" id="MU801893">
    <property type="protein sequence ID" value="KAJ3990028.1"/>
    <property type="molecule type" value="Genomic_DNA"/>
</dbReference>
<evidence type="ECO:0000313" key="3">
    <source>
        <dbReference type="EMBL" id="KAJ3990028.1"/>
    </source>
</evidence>
<evidence type="ECO:0000256" key="1">
    <source>
        <dbReference type="ARBA" id="ARBA00007677"/>
    </source>
</evidence>
<dbReference type="SUPFAM" id="SSF53448">
    <property type="entry name" value="Nucleotide-diphospho-sugar transferases"/>
    <property type="match status" value="1"/>
</dbReference>
<comment type="similarity">
    <text evidence="1">Belongs to the glycosyltransferase 15 family.</text>
</comment>
<dbReference type="AlphaFoldDB" id="A0AA38QA26"/>
<dbReference type="GO" id="GO:0016020">
    <property type="term" value="C:membrane"/>
    <property type="evidence" value="ECO:0007669"/>
    <property type="project" value="InterPro"/>
</dbReference>
<keyword evidence="2 3" id="KW-0808">Transferase</keyword>
<protein>
    <submittedName>
        <fullName evidence="3">Nucleotide-diphospho-sugar transferase</fullName>
    </submittedName>
</protein>
<dbReference type="InterPro" id="IPR029044">
    <property type="entry name" value="Nucleotide-diphossugar_trans"/>
</dbReference>